<dbReference type="GO" id="GO:0016831">
    <property type="term" value="F:carboxy-lyase activity"/>
    <property type="evidence" value="ECO:0007669"/>
    <property type="project" value="InterPro"/>
</dbReference>
<dbReference type="InterPro" id="IPR006680">
    <property type="entry name" value="Amidohydro-rel"/>
</dbReference>
<dbReference type="GO" id="GO:0019748">
    <property type="term" value="P:secondary metabolic process"/>
    <property type="evidence" value="ECO:0007669"/>
    <property type="project" value="TreeGrafter"/>
</dbReference>
<dbReference type="PANTHER" id="PTHR21240:SF28">
    <property type="entry name" value="ISO-OROTATE DECARBOXYLASE (EUROFUNG)"/>
    <property type="match status" value="1"/>
</dbReference>
<dbReference type="EMBL" id="LT629772">
    <property type="protein sequence ID" value="SDT27527.1"/>
    <property type="molecule type" value="Genomic_DNA"/>
</dbReference>
<dbReference type="GO" id="GO:0005737">
    <property type="term" value="C:cytoplasm"/>
    <property type="evidence" value="ECO:0007669"/>
    <property type="project" value="TreeGrafter"/>
</dbReference>
<evidence type="ECO:0000313" key="4">
    <source>
        <dbReference type="Proteomes" id="UP000199103"/>
    </source>
</evidence>
<dbReference type="AlphaFoldDB" id="A0A1H1Z1Q3"/>
<dbReference type="Pfam" id="PF04909">
    <property type="entry name" value="Amidohydro_2"/>
    <property type="match status" value="1"/>
</dbReference>
<dbReference type="OrthoDB" id="1407586at2"/>
<proteinExistence type="predicted"/>
<dbReference type="PANTHER" id="PTHR21240">
    <property type="entry name" value="2-AMINO-3-CARBOXYLMUCONATE-6-SEMIALDEHYDE DECARBOXYLASE"/>
    <property type="match status" value="1"/>
</dbReference>
<dbReference type="STRING" id="630515.SAMN04489812_4918"/>
<accession>A0A1H1Z1Q3</accession>
<dbReference type="Proteomes" id="UP000199103">
    <property type="component" value="Chromosome I"/>
</dbReference>
<keyword evidence="3" id="KW-0378">Hydrolase</keyword>
<keyword evidence="4" id="KW-1185">Reference proteome</keyword>
<evidence type="ECO:0000256" key="1">
    <source>
        <dbReference type="ARBA" id="ARBA00023239"/>
    </source>
</evidence>
<evidence type="ECO:0000313" key="3">
    <source>
        <dbReference type="EMBL" id="SDT27527.1"/>
    </source>
</evidence>
<organism evidence="3 4">
    <name type="scientific">Microlunatus soli</name>
    <dbReference type="NCBI Taxonomy" id="630515"/>
    <lineage>
        <taxon>Bacteria</taxon>
        <taxon>Bacillati</taxon>
        <taxon>Actinomycetota</taxon>
        <taxon>Actinomycetes</taxon>
        <taxon>Propionibacteriales</taxon>
        <taxon>Propionibacteriaceae</taxon>
        <taxon>Microlunatus</taxon>
    </lineage>
</organism>
<dbReference type="InterPro" id="IPR032466">
    <property type="entry name" value="Metal_Hydrolase"/>
</dbReference>
<reference evidence="3 4" key="1">
    <citation type="submission" date="2016-10" db="EMBL/GenBank/DDBJ databases">
        <authorList>
            <person name="de Groot N.N."/>
        </authorList>
    </citation>
    <scope>NUCLEOTIDE SEQUENCE [LARGE SCALE GENOMIC DNA]</scope>
    <source>
        <strain evidence="3 4">DSM 21800</strain>
    </source>
</reference>
<dbReference type="GO" id="GO:0016787">
    <property type="term" value="F:hydrolase activity"/>
    <property type="evidence" value="ECO:0007669"/>
    <property type="project" value="UniProtKB-KW"/>
</dbReference>
<name>A0A1H1Z1Q3_9ACTN</name>
<dbReference type="Gene3D" id="3.20.20.140">
    <property type="entry name" value="Metal-dependent hydrolases"/>
    <property type="match status" value="1"/>
</dbReference>
<dbReference type="RefSeq" id="WP_091528423.1">
    <property type="nucleotide sequence ID" value="NZ_LT629772.1"/>
</dbReference>
<evidence type="ECO:0000259" key="2">
    <source>
        <dbReference type="Pfam" id="PF04909"/>
    </source>
</evidence>
<dbReference type="InterPro" id="IPR032465">
    <property type="entry name" value="ACMSD"/>
</dbReference>
<dbReference type="SUPFAM" id="SSF51556">
    <property type="entry name" value="Metallo-dependent hydrolases"/>
    <property type="match status" value="1"/>
</dbReference>
<gene>
    <name evidence="3" type="ORF">SAMN04489812_4918</name>
</gene>
<feature type="domain" description="Amidohydrolase-related" evidence="2">
    <location>
        <begin position="26"/>
        <end position="237"/>
    </location>
</feature>
<protein>
    <submittedName>
        <fullName evidence="3">Amidohydrolase</fullName>
    </submittedName>
</protein>
<sequence length="257" mass="27559">MRIDAHVRIGAQRETALTVEQLLTVMDSHRIDRAMIAPSEAQIAFHNREGNDAVAAAAKRSGGRLIPYAVATPWAGRAAVDELARARDNGARALCVDSSLQGFDLLDGMIEPLLIFAAEASWPVYVRTGSPPGHLPLPTALLARRHPELAVIMGRSGATDFWIDAAPALRDAANLYGDTSYAPWDTVLADFATDPEIGPGRLVFATDLPYTTAAGEVQRILDWPITEAERDQVFGATLAGLLGLQDADILINEGNPT</sequence>
<keyword evidence="1" id="KW-0456">Lyase</keyword>